<dbReference type="Proteomes" id="UP001152622">
    <property type="component" value="Chromosome 9"/>
</dbReference>
<gene>
    <name evidence="1" type="ORF">SKAU_G00253200</name>
</gene>
<comment type="caution">
    <text evidence="1">The sequence shown here is derived from an EMBL/GenBank/DDBJ whole genome shotgun (WGS) entry which is preliminary data.</text>
</comment>
<protein>
    <submittedName>
        <fullName evidence="1">Uncharacterized protein</fullName>
    </submittedName>
</protein>
<evidence type="ECO:0000313" key="1">
    <source>
        <dbReference type="EMBL" id="KAJ8350190.1"/>
    </source>
</evidence>
<name>A0A9Q1F395_SYNKA</name>
<sequence length="70" mass="7853">MMERRNLNESRLSVIVRMSAQVFVFPDGIFRGTPGPVAWRKGRVGETDHSVWTCGRRGGAESLFSIKAFP</sequence>
<organism evidence="1 2">
    <name type="scientific">Synaphobranchus kaupii</name>
    <name type="common">Kaup's arrowtooth eel</name>
    <dbReference type="NCBI Taxonomy" id="118154"/>
    <lineage>
        <taxon>Eukaryota</taxon>
        <taxon>Metazoa</taxon>
        <taxon>Chordata</taxon>
        <taxon>Craniata</taxon>
        <taxon>Vertebrata</taxon>
        <taxon>Euteleostomi</taxon>
        <taxon>Actinopterygii</taxon>
        <taxon>Neopterygii</taxon>
        <taxon>Teleostei</taxon>
        <taxon>Anguilliformes</taxon>
        <taxon>Synaphobranchidae</taxon>
        <taxon>Synaphobranchus</taxon>
    </lineage>
</organism>
<evidence type="ECO:0000313" key="2">
    <source>
        <dbReference type="Proteomes" id="UP001152622"/>
    </source>
</evidence>
<dbReference type="AlphaFoldDB" id="A0A9Q1F395"/>
<accession>A0A9Q1F395</accession>
<keyword evidence="2" id="KW-1185">Reference proteome</keyword>
<proteinExistence type="predicted"/>
<dbReference type="EMBL" id="JAINUF010000009">
    <property type="protein sequence ID" value="KAJ8350190.1"/>
    <property type="molecule type" value="Genomic_DNA"/>
</dbReference>
<reference evidence="1" key="1">
    <citation type="journal article" date="2023" name="Science">
        <title>Genome structures resolve the early diversification of teleost fishes.</title>
        <authorList>
            <person name="Parey E."/>
            <person name="Louis A."/>
            <person name="Montfort J."/>
            <person name="Bouchez O."/>
            <person name="Roques C."/>
            <person name="Iampietro C."/>
            <person name="Lluch J."/>
            <person name="Castinel A."/>
            <person name="Donnadieu C."/>
            <person name="Desvignes T."/>
            <person name="Floi Bucao C."/>
            <person name="Jouanno E."/>
            <person name="Wen M."/>
            <person name="Mejri S."/>
            <person name="Dirks R."/>
            <person name="Jansen H."/>
            <person name="Henkel C."/>
            <person name="Chen W.J."/>
            <person name="Zahm M."/>
            <person name="Cabau C."/>
            <person name="Klopp C."/>
            <person name="Thompson A.W."/>
            <person name="Robinson-Rechavi M."/>
            <person name="Braasch I."/>
            <person name="Lecointre G."/>
            <person name="Bobe J."/>
            <person name="Postlethwait J.H."/>
            <person name="Berthelot C."/>
            <person name="Roest Crollius H."/>
            <person name="Guiguen Y."/>
        </authorList>
    </citation>
    <scope>NUCLEOTIDE SEQUENCE</scope>
    <source>
        <strain evidence="1">WJC10195</strain>
    </source>
</reference>